<comment type="caution">
    <text evidence="2">The sequence shown here is derived from an EMBL/GenBank/DDBJ whole genome shotgun (WGS) entry which is preliminary data.</text>
</comment>
<evidence type="ECO:0000256" key="1">
    <source>
        <dbReference type="SAM" id="MobiDB-lite"/>
    </source>
</evidence>
<evidence type="ECO:0000313" key="3">
    <source>
        <dbReference type="Proteomes" id="UP000324222"/>
    </source>
</evidence>
<keyword evidence="3" id="KW-1185">Reference proteome</keyword>
<reference evidence="2 3" key="1">
    <citation type="submission" date="2019-05" db="EMBL/GenBank/DDBJ databases">
        <title>Another draft genome of Portunus trituberculatus and its Hox gene families provides insights of decapod evolution.</title>
        <authorList>
            <person name="Jeong J.-H."/>
            <person name="Song I."/>
            <person name="Kim S."/>
            <person name="Choi T."/>
            <person name="Kim D."/>
            <person name="Ryu S."/>
            <person name="Kim W."/>
        </authorList>
    </citation>
    <scope>NUCLEOTIDE SEQUENCE [LARGE SCALE GENOMIC DNA]</scope>
    <source>
        <tissue evidence="2">Muscle</tissue>
    </source>
</reference>
<feature type="compositionally biased region" description="Basic and acidic residues" evidence="1">
    <location>
        <begin position="1"/>
        <end position="10"/>
    </location>
</feature>
<organism evidence="2 3">
    <name type="scientific">Portunus trituberculatus</name>
    <name type="common">Swimming crab</name>
    <name type="synonym">Neptunus trituberculatus</name>
    <dbReference type="NCBI Taxonomy" id="210409"/>
    <lineage>
        <taxon>Eukaryota</taxon>
        <taxon>Metazoa</taxon>
        <taxon>Ecdysozoa</taxon>
        <taxon>Arthropoda</taxon>
        <taxon>Crustacea</taxon>
        <taxon>Multicrustacea</taxon>
        <taxon>Malacostraca</taxon>
        <taxon>Eumalacostraca</taxon>
        <taxon>Eucarida</taxon>
        <taxon>Decapoda</taxon>
        <taxon>Pleocyemata</taxon>
        <taxon>Brachyura</taxon>
        <taxon>Eubrachyura</taxon>
        <taxon>Portunoidea</taxon>
        <taxon>Portunidae</taxon>
        <taxon>Portuninae</taxon>
        <taxon>Portunus</taxon>
    </lineage>
</organism>
<dbReference type="EMBL" id="VSRR010003910">
    <property type="protein sequence ID" value="MPC37870.1"/>
    <property type="molecule type" value="Genomic_DNA"/>
</dbReference>
<gene>
    <name evidence="2" type="ORF">E2C01_031365</name>
</gene>
<name>A0A5B7ESP6_PORTR</name>
<sequence length="92" mass="10145">MSLEDEGKGKERPKRGGGGGGAEAAAGKKENKMSILLITFQHFFFIFLLPHSPHLTLSSSPYLPPYLLSDHDLFQSLSRPSQSYRPTTPDVN</sequence>
<accession>A0A5B7ESP6</accession>
<protein>
    <submittedName>
        <fullName evidence="2">Uncharacterized protein</fullName>
    </submittedName>
</protein>
<feature type="region of interest" description="Disordered" evidence="1">
    <location>
        <begin position="1"/>
        <end position="26"/>
    </location>
</feature>
<dbReference type="Proteomes" id="UP000324222">
    <property type="component" value="Unassembled WGS sequence"/>
</dbReference>
<proteinExistence type="predicted"/>
<evidence type="ECO:0000313" key="2">
    <source>
        <dbReference type="EMBL" id="MPC37870.1"/>
    </source>
</evidence>
<dbReference type="AlphaFoldDB" id="A0A5B7ESP6"/>